<dbReference type="PANTHER" id="PTHR18964:SF165">
    <property type="entry name" value="BETA-GLUCOSIDE KINASE"/>
    <property type="match status" value="1"/>
</dbReference>
<dbReference type="Gene3D" id="3.30.420.40">
    <property type="match status" value="2"/>
</dbReference>
<dbReference type="CDD" id="cd24068">
    <property type="entry name" value="ASKHA_NBD_ROK_FnNanK-like"/>
    <property type="match status" value="1"/>
</dbReference>
<dbReference type="EC" id="2.7.1.85" evidence="2"/>
<dbReference type="RefSeq" id="WP_035369054.1">
    <property type="nucleotide sequence ID" value="NZ_LR215050.1"/>
</dbReference>
<dbReference type="KEGG" id="ahk:NCTC10172_00194"/>
<dbReference type="Proteomes" id="UP000290909">
    <property type="component" value="Chromosome"/>
</dbReference>
<evidence type="ECO:0000313" key="3">
    <source>
        <dbReference type="Proteomes" id="UP000290909"/>
    </source>
</evidence>
<proteinExistence type="inferred from homology"/>
<dbReference type="InterPro" id="IPR000600">
    <property type="entry name" value="ROK"/>
</dbReference>
<evidence type="ECO:0000256" key="1">
    <source>
        <dbReference type="ARBA" id="ARBA00006479"/>
    </source>
</evidence>
<dbReference type="InterPro" id="IPR043129">
    <property type="entry name" value="ATPase_NBD"/>
</dbReference>
<reference evidence="2 3" key="1">
    <citation type="submission" date="2019-01" db="EMBL/GenBank/DDBJ databases">
        <authorList>
            <consortium name="Pathogen Informatics"/>
        </authorList>
    </citation>
    <scope>NUCLEOTIDE SEQUENCE [LARGE SCALE GENOMIC DNA]</scope>
    <source>
        <strain evidence="2 3">NCTC10172</strain>
    </source>
</reference>
<dbReference type="AlphaFoldDB" id="A0A449BIN1"/>
<name>A0A449BIN1_9MOLU</name>
<accession>A0A449BIN1</accession>
<dbReference type="STRING" id="1408416.GCA_000702765_00749"/>
<dbReference type="EMBL" id="LR215050">
    <property type="protein sequence ID" value="VEU82187.1"/>
    <property type="molecule type" value="Genomic_DNA"/>
</dbReference>
<dbReference type="SUPFAM" id="SSF53067">
    <property type="entry name" value="Actin-like ATPase domain"/>
    <property type="match status" value="1"/>
</dbReference>
<keyword evidence="2" id="KW-0418">Kinase</keyword>
<comment type="similarity">
    <text evidence="1">Belongs to the ROK (NagC/XylR) family.</text>
</comment>
<protein>
    <submittedName>
        <fullName evidence="2">ROK family sugar kinase</fullName>
        <ecNumber evidence="2">2.7.1.85</ecNumber>
    </submittedName>
</protein>
<keyword evidence="3" id="KW-1185">Reference proteome</keyword>
<evidence type="ECO:0000313" key="2">
    <source>
        <dbReference type="EMBL" id="VEU82187.1"/>
    </source>
</evidence>
<organism evidence="2 3">
    <name type="scientific">Acholeplasma hippikon</name>
    <dbReference type="NCBI Taxonomy" id="264636"/>
    <lineage>
        <taxon>Bacteria</taxon>
        <taxon>Bacillati</taxon>
        <taxon>Mycoplasmatota</taxon>
        <taxon>Mollicutes</taxon>
        <taxon>Acholeplasmatales</taxon>
        <taxon>Acholeplasmataceae</taxon>
        <taxon>Acholeplasma</taxon>
    </lineage>
</organism>
<dbReference type="Pfam" id="PF00480">
    <property type="entry name" value="ROK"/>
    <property type="match status" value="1"/>
</dbReference>
<gene>
    <name evidence="2" type="primary">suk</name>
    <name evidence="2" type="ORF">NCTC10172_00194</name>
</gene>
<dbReference type="PANTHER" id="PTHR18964">
    <property type="entry name" value="ROK (REPRESSOR, ORF, KINASE) FAMILY"/>
    <property type="match status" value="1"/>
</dbReference>
<keyword evidence="2" id="KW-0808">Transferase</keyword>
<sequence length="291" mass="31512">MKNYLTFDIGGTEIKYGVINENYEIIFKDKFPSQGATSGKLVLDDILFKVSELKGYEPQGIAISSAGVINSDTGEVLSATDAIKGYIGMNIVDYIGKETGLNVSVINDVNAMALCESTLGVAKDSKVTVCMTVGTGIGGAIVLNNQIFQGVGYNAGEFGLMKIGDHKYESLAATSALVKQAQELFGNQIQNGIDVFKLYDEKNPLAVNLVNRFYDHLSVGIANLAYALNPDLFVIGGGITARDSFVEELNVYVQDKLTKHLKRYTKVAAAQFRNDAGMIGAFVHFKNTYKI</sequence>
<dbReference type="GO" id="GO:0047700">
    <property type="term" value="F:beta-glucoside kinase activity"/>
    <property type="evidence" value="ECO:0007669"/>
    <property type="project" value="UniProtKB-EC"/>
</dbReference>